<feature type="binding site" evidence="7">
    <location>
        <position position="103"/>
    </location>
    <ligand>
        <name>Mg(2+)</name>
        <dbReference type="ChEBI" id="CHEBI:18420"/>
    </ligand>
</feature>
<keyword evidence="7" id="KW-0800">Toxin</keyword>
<dbReference type="PANTHER" id="PTHR35901:SF1">
    <property type="entry name" value="EXONUCLEASE VAPC9"/>
    <property type="match status" value="1"/>
</dbReference>
<gene>
    <name evidence="9" type="primary">vapC3</name>
    <name evidence="7" type="synonym">vapC</name>
    <name evidence="9" type="ORF">LAUMK142_04836</name>
</gene>
<evidence type="ECO:0000313" key="10">
    <source>
        <dbReference type="Proteomes" id="UP000268285"/>
    </source>
</evidence>
<keyword evidence="3 7" id="KW-0540">Nuclease</keyword>
<evidence type="ECO:0000256" key="1">
    <source>
        <dbReference type="ARBA" id="ARBA00001946"/>
    </source>
</evidence>
<keyword evidence="10" id="KW-1185">Reference proteome</keyword>
<feature type="binding site" evidence="7">
    <location>
        <position position="13"/>
    </location>
    <ligand>
        <name>Mg(2+)</name>
        <dbReference type="ChEBI" id="CHEBI:18420"/>
    </ligand>
</feature>
<dbReference type="EC" id="3.1.-.-" evidence="7"/>
<evidence type="ECO:0000256" key="4">
    <source>
        <dbReference type="ARBA" id="ARBA00022723"/>
    </source>
</evidence>
<keyword evidence="4 7" id="KW-0479">Metal-binding</keyword>
<name>A0A498R398_9MYCO</name>
<dbReference type="GO" id="GO:0016787">
    <property type="term" value="F:hydrolase activity"/>
    <property type="evidence" value="ECO:0007669"/>
    <property type="project" value="UniProtKB-KW"/>
</dbReference>
<dbReference type="CDD" id="cd09873">
    <property type="entry name" value="PIN_Pae0151-like"/>
    <property type="match status" value="1"/>
</dbReference>
<evidence type="ECO:0000256" key="7">
    <source>
        <dbReference type="HAMAP-Rule" id="MF_00265"/>
    </source>
</evidence>
<feature type="domain" description="PIN" evidence="8">
    <location>
        <begin position="11"/>
        <end position="127"/>
    </location>
</feature>
<dbReference type="InterPro" id="IPR022907">
    <property type="entry name" value="VapC_family"/>
</dbReference>
<keyword evidence="6 7" id="KW-0460">Magnesium</keyword>
<dbReference type="Pfam" id="PF01850">
    <property type="entry name" value="PIN"/>
    <property type="match status" value="1"/>
</dbReference>
<dbReference type="EMBL" id="UPHU01000001">
    <property type="protein sequence ID" value="VBA54841.1"/>
    <property type="molecule type" value="Genomic_DNA"/>
</dbReference>
<evidence type="ECO:0000313" key="9">
    <source>
        <dbReference type="EMBL" id="VBA54841.1"/>
    </source>
</evidence>
<evidence type="ECO:0000256" key="3">
    <source>
        <dbReference type="ARBA" id="ARBA00022722"/>
    </source>
</evidence>
<comment type="function">
    <text evidence="7">Toxic component of a toxin-antitoxin (TA) system. An RNase.</text>
</comment>
<dbReference type="InterPro" id="IPR044153">
    <property type="entry name" value="PIN_Pae0151-like"/>
</dbReference>
<dbReference type="GO" id="GO:0000287">
    <property type="term" value="F:magnesium ion binding"/>
    <property type="evidence" value="ECO:0007669"/>
    <property type="project" value="UniProtKB-UniRule"/>
</dbReference>
<comment type="cofactor">
    <cofactor evidence="1 7">
        <name>Mg(2+)</name>
        <dbReference type="ChEBI" id="CHEBI:18420"/>
    </cofactor>
</comment>
<evidence type="ECO:0000259" key="8">
    <source>
        <dbReference type="Pfam" id="PF01850"/>
    </source>
</evidence>
<dbReference type="InterPro" id="IPR002716">
    <property type="entry name" value="PIN_dom"/>
</dbReference>
<sequence>MSGAANGPMLVVDASCLFEVVADTPRAGEIATRLASDTDQVAPHVIDVEVMGVIRAQHLRGRMDSTAAAQALADLRDWPGERFGHRWLLERAWQLRNSVRGWDAFYVALAEAFDATLLTLDARLARAHGPNCRIEVLDR</sequence>
<reference evidence="9 10" key="1">
    <citation type="submission" date="2018-09" db="EMBL/GenBank/DDBJ databases">
        <authorList>
            <person name="Tagini F."/>
        </authorList>
    </citation>
    <scope>NUCLEOTIDE SEQUENCE [LARGE SCALE GENOMIC DNA]</scope>
    <source>
        <strain evidence="9 10">MK142</strain>
    </source>
</reference>
<dbReference type="InterPro" id="IPR051619">
    <property type="entry name" value="TypeII_TA_RNase_PINc/VapC"/>
</dbReference>
<evidence type="ECO:0000256" key="6">
    <source>
        <dbReference type="ARBA" id="ARBA00022842"/>
    </source>
</evidence>
<proteinExistence type="inferred from homology"/>
<evidence type="ECO:0000256" key="2">
    <source>
        <dbReference type="ARBA" id="ARBA00022649"/>
    </source>
</evidence>
<keyword evidence="5 7" id="KW-0378">Hydrolase</keyword>
<organism evidence="9 10">
    <name type="scientific">Mycobacterium pseudokansasii</name>
    <dbReference type="NCBI Taxonomy" id="2341080"/>
    <lineage>
        <taxon>Bacteria</taxon>
        <taxon>Bacillati</taxon>
        <taxon>Actinomycetota</taxon>
        <taxon>Actinomycetes</taxon>
        <taxon>Mycobacteriales</taxon>
        <taxon>Mycobacteriaceae</taxon>
        <taxon>Mycobacterium</taxon>
    </lineage>
</organism>
<dbReference type="HAMAP" id="MF_00265">
    <property type="entry name" value="VapC_Nob1"/>
    <property type="match status" value="1"/>
</dbReference>
<dbReference type="AlphaFoldDB" id="A0A498R398"/>
<dbReference type="Gene3D" id="3.40.50.1010">
    <property type="entry name" value="5'-nuclease"/>
    <property type="match status" value="1"/>
</dbReference>
<comment type="similarity">
    <text evidence="7">Belongs to the PINc/VapC protein family.</text>
</comment>
<protein>
    <recommendedName>
        <fullName evidence="7">Ribonuclease VapC</fullName>
        <shortName evidence="7">RNase VapC</shortName>
        <ecNumber evidence="7">3.1.-.-</ecNumber>
    </recommendedName>
    <alternativeName>
        <fullName evidence="7">Toxin VapC</fullName>
    </alternativeName>
</protein>
<evidence type="ECO:0000256" key="5">
    <source>
        <dbReference type="ARBA" id="ARBA00022801"/>
    </source>
</evidence>
<dbReference type="GO" id="GO:0090729">
    <property type="term" value="F:toxin activity"/>
    <property type="evidence" value="ECO:0007669"/>
    <property type="project" value="UniProtKB-KW"/>
</dbReference>
<keyword evidence="2 7" id="KW-1277">Toxin-antitoxin system</keyword>
<dbReference type="SUPFAM" id="SSF88723">
    <property type="entry name" value="PIN domain-like"/>
    <property type="match status" value="1"/>
</dbReference>
<dbReference type="PANTHER" id="PTHR35901">
    <property type="entry name" value="RIBONUCLEASE VAPC3"/>
    <property type="match status" value="1"/>
</dbReference>
<dbReference type="Proteomes" id="UP000268285">
    <property type="component" value="Unassembled WGS sequence"/>
</dbReference>
<dbReference type="InterPro" id="IPR029060">
    <property type="entry name" value="PIN-like_dom_sf"/>
</dbReference>
<accession>A0A498R398</accession>
<dbReference type="GO" id="GO:0004540">
    <property type="term" value="F:RNA nuclease activity"/>
    <property type="evidence" value="ECO:0007669"/>
    <property type="project" value="InterPro"/>
</dbReference>